<evidence type="ECO:0000256" key="1">
    <source>
        <dbReference type="SAM" id="Phobius"/>
    </source>
</evidence>
<comment type="caution">
    <text evidence="2">The sequence shown here is derived from an EMBL/GenBank/DDBJ whole genome shotgun (WGS) entry which is preliminary data.</text>
</comment>
<feature type="transmembrane region" description="Helical" evidence="1">
    <location>
        <begin position="87"/>
        <end position="105"/>
    </location>
</feature>
<reference evidence="2 3" key="1">
    <citation type="submission" date="2019-06" db="EMBL/GenBank/DDBJ databases">
        <title>Flavibacter putida gen. nov., sp. nov., a novel marine bacterium of the family Flavobacteriaceae isolated from coastal seawater.</title>
        <authorList>
            <person name="Feng X."/>
        </authorList>
    </citation>
    <scope>NUCLEOTIDE SEQUENCE [LARGE SCALE GENOMIC DNA]</scope>
    <source>
        <strain evidence="2 3">PLHSN227</strain>
    </source>
</reference>
<dbReference type="AlphaFoldDB" id="A0A507ZHJ4"/>
<evidence type="ECO:0000313" key="2">
    <source>
        <dbReference type="EMBL" id="TQD34375.1"/>
    </source>
</evidence>
<organism evidence="2 3">
    <name type="scientific">Haloflavibacter putidus</name>
    <dbReference type="NCBI Taxonomy" id="2576776"/>
    <lineage>
        <taxon>Bacteria</taxon>
        <taxon>Pseudomonadati</taxon>
        <taxon>Bacteroidota</taxon>
        <taxon>Flavobacteriia</taxon>
        <taxon>Flavobacteriales</taxon>
        <taxon>Flavobacteriaceae</taxon>
        <taxon>Haloflavibacter</taxon>
    </lineage>
</organism>
<dbReference type="OrthoDB" id="982493at2"/>
<dbReference type="Proteomes" id="UP000317169">
    <property type="component" value="Unassembled WGS sequence"/>
</dbReference>
<proteinExistence type="predicted"/>
<dbReference type="RefSeq" id="WP_141422580.1">
    <property type="nucleotide sequence ID" value="NZ_VIAR01000014.1"/>
</dbReference>
<name>A0A507ZHJ4_9FLAO</name>
<feature type="transmembrane region" description="Helical" evidence="1">
    <location>
        <begin position="117"/>
        <end position="137"/>
    </location>
</feature>
<accession>A0A507ZHJ4</accession>
<feature type="transmembrane region" description="Helical" evidence="1">
    <location>
        <begin position="53"/>
        <end position="75"/>
    </location>
</feature>
<keyword evidence="1" id="KW-0812">Transmembrane</keyword>
<keyword evidence="1" id="KW-0472">Membrane</keyword>
<sequence>MHKFLKIALIGLLFVCLAGIRFFESSLFYDPLIAFYKDNYLQMAPPKLEVGRLLLSTGLRFLLNSFVSLVILYIAFQQKNVLKISGIIYLLVLVILLPVFYYLLINMQPDNYFTLFYVRRFLIQPVLILVLLPAFYYQEYIKKTD</sequence>
<evidence type="ECO:0000313" key="3">
    <source>
        <dbReference type="Proteomes" id="UP000317169"/>
    </source>
</evidence>
<dbReference type="EMBL" id="VIAR01000014">
    <property type="protein sequence ID" value="TQD34375.1"/>
    <property type="molecule type" value="Genomic_DNA"/>
</dbReference>
<dbReference type="InterPro" id="IPR026414">
    <property type="entry name" value="ExosoTase_F-assoc_memb"/>
</dbReference>
<gene>
    <name evidence="2" type="ORF">FKR84_12100</name>
</gene>
<keyword evidence="1" id="KW-1133">Transmembrane helix</keyword>
<protein>
    <submittedName>
        <fullName evidence="2">Exosortase F system-associated protein</fullName>
    </submittedName>
</protein>
<dbReference type="NCBIfam" id="TIGR04127">
    <property type="entry name" value="flavo_near_exo"/>
    <property type="match status" value="1"/>
</dbReference>
<keyword evidence="3" id="KW-1185">Reference proteome</keyword>